<gene>
    <name evidence="3" type="ORF">PCOR1329_LOCUS20489</name>
</gene>
<feature type="transmembrane region" description="Helical" evidence="2">
    <location>
        <begin position="13"/>
        <end position="35"/>
    </location>
</feature>
<evidence type="ECO:0000313" key="3">
    <source>
        <dbReference type="EMBL" id="CAK0818120.1"/>
    </source>
</evidence>
<feature type="compositionally biased region" description="Basic and acidic residues" evidence="1">
    <location>
        <begin position="402"/>
        <end position="416"/>
    </location>
</feature>
<organism evidence="3 4">
    <name type="scientific">Prorocentrum cordatum</name>
    <dbReference type="NCBI Taxonomy" id="2364126"/>
    <lineage>
        <taxon>Eukaryota</taxon>
        <taxon>Sar</taxon>
        <taxon>Alveolata</taxon>
        <taxon>Dinophyceae</taxon>
        <taxon>Prorocentrales</taxon>
        <taxon>Prorocentraceae</taxon>
        <taxon>Prorocentrum</taxon>
    </lineage>
</organism>
<dbReference type="Proteomes" id="UP001189429">
    <property type="component" value="Unassembled WGS sequence"/>
</dbReference>
<sequence length="416" mass="44827">MFEWAVQRGGDRWLFWFVCGVGFGLATAAALLSAWQAARCRGRRRRAAIQDYVERGPAPVRDGDVCHQRLVLGQVALSVGSLSVIGTPDRHGHAEVYSAGSADVAAVRWATALNVLPDGIPPGDVYRFWAGPTVAQRAAFFAAAVPEGVVAVGAADGRGAASWVADECFDGFRDGDDVPHQAGAGAIGDKDIHQLAGGSGFFGQFLRPSDEQEFFARIVAVDARILPVRRNGLGRRGRTWADMFAAATKEDFDKDWSLGGDRAAGWSLEHINSEGNGLGVHHDRIRSLCRLVPNAWETAELLHLTAADEAGILGVQLDGTNLVIVKMLLKRMQTIEVAHLEWAKEAALRGYGGRLSVEEQHAFPGPSRGSGQLMIGPELLNVVLVDVEREAQLNTALRKGRKERDAARKKGGDDKS</sequence>
<name>A0ABN9RH59_9DINO</name>
<evidence type="ECO:0000256" key="1">
    <source>
        <dbReference type="SAM" id="MobiDB-lite"/>
    </source>
</evidence>
<keyword evidence="2" id="KW-1133">Transmembrane helix</keyword>
<keyword evidence="2" id="KW-0812">Transmembrane</keyword>
<keyword evidence="4" id="KW-1185">Reference proteome</keyword>
<accession>A0ABN9RH59</accession>
<protein>
    <submittedName>
        <fullName evidence="3">Uncharacterized protein</fullName>
    </submittedName>
</protein>
<evidence type="ECO:0000256" key="2">
    <source>
        <dbReference type="SAM" id="Phobius"/>
    </source>
</evidence>
<feature type="region of interest" description="Disordered" evidence="1">
    <location>
        <begin position="397"/>
        <end position="416"/>
    </location>
</feature>
<comment type="caution">
    <text evidence="3">The sequence shown here is derived from an EMBL/GenBank/DDBJ whole genome shotgun (WGS) entry which is preliminary data.</text>
</comment>
<evidence type="ECO:0000313" key="4">
    <source>
        <dbReference type="Proteomes" id="UP001189429"/>
    </source>
</evidence>
<proteinExistence type="predicted"/>
<keyword evidence="2" id="KW-0472">Membrane</keyword>
<dbReference type="EMBL" id="CAUYUJ010006657">
    <property type="protein sequence ID" value="CAK0818120.1"/>
    <property type="molecule type" value="Genomic_DNA"/>
</dbReference>
<reference evidence="3" key="1">
    <citation type="submission" date="2023-10" db="EMBL/GenBank/DDBJ databases">
        <authorList>
            <person name="Chen Y."/>
            <person name="Shah S."/>
            <person name="Dougan E. K."/>
            <person name="Thang M."/>
            <person name="Chan C."/>
        </authorList>
    </citation>
    <scope>NUCLEOTIDE SEQUENCE [LARGE SCALE GENOMIC DNA]</scope>
</reference>